<keyword evidence="8" id="KW-0067">ATP-binding</keyword>
<dbReference type="GO" id="GO:0002949">
    <property type="term" value="P:tRNA threonylcarbamoyladenosine modification"/>
    <property type="evidence" value="ECO:0007669"/>
    <property type="project" value="InterPro"/>
</dbReference>
<protein>
    <recommendedName>
        <fullName evidence="3">tRNA threonylcarbamoyladenosine biosynthesis protein TsaE</fullName>
    </recommendedName>
    <alternativeName>
        <fullName evidence="10">t(6)A37 threonylcarbamoyladenosine biosynthesis protein TsaE</fullName>
    </alternativeName>
</protein>
<evidence type="ECO:0000256" key="5">
    <source>
        <dbReference type="ARBA" id="ARBA00022694"/>
    </source>
</evidence>
<evidence type="ECO:0000256" key="9">
    <source>
        <dbReference type="ARBA" id="ARBA00022842"/>
    </source>
</evidence>
<keyword evidence="12" id="KW-1185">Reference proteome</keyword>
<proteinExistence type="inferred from homology"/>
<evidence type="ECO:0000256" key="6">
    <source>
        <dbReference type="ARBA" id="ARBA00022723"/>
    </source>
</evidence>
<evidence type="ECO:0000256" key="1">
    <source>
        <dbReference type="ARBA" id="ARBA00004496"/>
    </source>
</evidence>
<dbReference type="GO" id="GO:0005737">
    <property type="term" value="C:cytoplasm"/>
    <property type="evidence" value="ECO:0007669"/>
    <property type="project" value="UniProtKB-SubCell"/>
</dbReference>
<keyword evidence="4" id="KW-0963">Cytoplasm</keyword>
<dbReference type="InterPro" id="IPR027417">
    <property type="entry name" value="P-loop_NTPase"/>
</dbReference>
<dbReference type="OrthoDB" id="9815896at2"/>
<comment type="similarity">
    <text evidence="2">Belongs to the TsaE family.</text>
</comment>
<sequence length="155" mass="17110">MSAALLSDLLPCETSSPEATHALGQRLAERLQPGDVVALYGDLGTGKTQLVKGIAAGLGISDEAVSSPTFTLVHVYPGGRLPLYHFDAYRLRRLEEFFDLGYEEYFFGDGISVVEWADRVEPLLPPHALRLRLEHLGGDRRRITWLTSSSDSTRP</sequence>
<reference evidence="12" key="1">
    <citation type="submission" date="2016-11" db="EMBL/GenBank/DDBJ databases">
        <authorList>
            <person name="Varghese N."/>
            <person name="Submissions S."/>
        </authorList>
    </citation>
    <scope>NUCLEOTIDE SEQUENCE [LARGE SCALE GENOMIC DNA]</scope>
    <source>
        <strain evidence="12">DSM 22212</strain>
    </source>
</reference>
<dbReference type="GO" id="GO:0005524">
    <property type="term" value="F:ATP binding"/>
    <property type="evidence" value="ECO:0007669"/>
    <property type="project" value="UniProtKB-KW"/>
</dbReference>
<dbReference type="Pfam" id="PF02367">
    <property type="entry name" value="TsaE"/>
    <property type="match status" value="1"/>
</dbReference>
<organism evidence="11 12">
    <name type="scientific">Rhodothermus profundi</name>
    <dbReference type="NCBI Taxonomy" id="633813"/>
    <lineage>
        <taxon>Bacteria</taxon>
        <taxon>Pseudomonadati</taxon>
        <taxon>Rhodothermota</taxon>
        <taxon>Rhodothermia</taxon>
        <taxon>Rhodothermales</taxon>
        <taxon>Rhodothermaceae</taxon>
        <taxon>Rhodothermus</taxon>
    </lineage>
</organism>
<dbReference type="Proteomes" id="UP000185812">
    <property type="component" value="Unassembled WGS sequence"/>
</dbReference>
<dbReference type="SUPFAM" id="SSF52540">
    <property type="entry name" value="P-loop containing nucleoside triphosphate hydrolases"/>
    <property type="match status" value="1"/>
</dbReference>
<dbReference type="GO" id="GO:0046872">
    <property type="term" value="F:metal ion binding"/>
    <property type="evidence" value="ECO:0007669"/>
    <property type="project" value="UniProtKB-KW"/>
</dbReference>
<dbReference type="NCBIfam" id="TIGR00150">
    <property type="entry name" value="T6A_YjeE"/>
    <property type="match status" value="1"/>
</dbReference>
<evidence type="ECO:0000256" key="10">
    <source>
        <dbReference type="ARBA" id="ARBA00032441"/>
    </source>
</evidence>
<comment type="subcellular location">
    <subcellularLocation>
        <location evidence="1">Cytoplasm</location>
    </subcellularLocation>
</comment>
<accession>A0A1M6UPI8</accession>
<evidence type="ECO:0000313" key="11">
    <source>
        <dbReference type="EMBL" id="SHK71127.1"/>
    </source>
</evidence>
<dbReference type="Gene3D" id="3.40.50.300">
    <property type="entry name" value="P-loop containing nucleotide triphosphate hydrolases"/>
    <property type="match status" value="1"/>
</dbReference>
<dbReference type="RefSeq" id="WP_072715634.1">
    <property type="nucleotide sequence ID" value="NZ_FRAU01000005.1"/>
</dbReference>
<evidence type="ECO:0000256" key="3">
    <source>
        <dbReference type="ARBA" id="ARBA00019010"/>
    </source>
</evidence>
<dbReference type="STRING" id="633813.SAMN04488087_1805"/>
<dbReference type="EMBL" id="FRAU01000005">
    <property type="protein sequence ID" value="SHK71127.1"/>
    <property type="molecule type" value="Genomic_DNA"/>
</dbReference>
<evidence type="ECO:0000256" key="4">
    <source>
        <dbReference type="ARBA" id="ARBA00022490"/>
    </source>
</evidence>
<evidence type="ECO:0000256" key="7">
    <source>
        <dbReference type="ARBA" id="ARBA00022741"/>
    </source>
</evidence>
<name>A0A1M6UPI8_9BACT</name>
<keyword evidence="6" id="KW-0479">Metal-binding</keyword>
<keyword evidence="9" id="KW-0460">Magnesium</keyword>
<evidence type="ECO:0000313" key="12">
    <source>
        <dbReference type="Proteomes" id="UP000185812"/>
    </source>
</evidence>
<keyword evidence="7" id="KW-0547">Nucleotide-binding</keyword>
<dbReference type="AlphaFoldDB" id="A0A1M6UPI8"/>
<dbReference type="PANTHER" id="PTHR33540:SF2">
    <property type="entry name" value="TRNA THREONYLCARBAMOYLADENOSINE BIOSYNTHESIS PROTEIN TSAE"/>
    <property type="match status" value="1"/>
</dbReference>
<gene>
    <name evidence="11" type="ORF">SAMN04488087_1805</name>
</gene>
<dbReference type="InterPro" id="IPR003442">
    <property type="entry name" value="T6A_TsaE"/>
</dbReference>
<evidence type="ECO:0000256" key="2">
    <source>
        <dbReference type="ARBA" id="ARBA00007599"/>
    </source>
</evidence>
<evidence type="ECO:0000256" key="8">
    <source>
        <dbReference type="ARBA" id="ARBA00022840"/>
    </source>
</evidence>
<keyword evidence="5" id="KW-0819">tRNA processing</keyword>
<dbReference type="PANTHER" id="PTHR33540">
    <property type="entry name" value="TRNA THREONYLCARBAMOYLADENOSINE BIOSYNTHESIS PROTEIN TSAE"/>
    <property type="match status" value="1"/>
</dbReference>